<feature type="region of interest" description="Disordered" evidence="1">
    <location>
        <begin position="35"/>
        <end position="55"/>
    </location>
</feature>
<evidence type="ECO:0000256" key="1">
    <source>
        <dbReference type="SAM" id="MobiDB-lite"/>
    </source>
</evidence>
<gene>
    <name evidence="2" type="ORF">ACFFRH_38010</name>
</gene>
<proteinExistence type="predicted"/>
<protein>
    <submittedName>
        <fullName evidence="2">Uncharacterized protein</fullName>
    </submittedName>
</protein>
<comment type="caution">
    <text evidence="2">The sequence shown here is derived from an EMBL/GenBank/DDBJ whole genome shotgun (WGS) entry which is preliminary data.</text>
</comment>
<dbReference type="Proteomes" id="UP001589610">
    <property type="component" value="Unassembled WGS sequence"/>
</dbReference>
<evidence type="ECO:0000313" key="2">
    <source>
        <dbReference type="EMBL" id="MFB9681308.1"/>
    </source>
</evidence>
<accession>A0ABV5TQA1</accession>
<dbReference type="EMBL" id="JBHMBS010000031">
    <property type="protein sequence ID" value="MFB9681308.1"/>
    <property type="molecule type" value="Genomic_DNA"/>
</dbReference>
<keyword evidence="3" id="KW-1185">Reference proteome</keyword>
<sequence length="55" mass="5974">MCRTCEPGPSVASSELDTPAGDVLAEHDAERVIPVRGGPALDPQTEFEYTRERES</sequence>
<name>A0ABV5TQA1_9ACTN</name>
<organism evidence="2 3">
    <name type="scientific">Streptosporangium vulgare</name>
    <dbReference type="NCBI Taxonomy" id="46190"/>
    <lineage>
        <taxon>Bacteria</taxon>
        <taxon>Bacillati</taxon>
        <taxon>Actinomycetota</taxon>
        <taxon>Actinomycetes</taxon>
        <taxon>Streptosporangiales</taxon>
        <taxon>Streptosporangiaceae</taxon>
        <taxon>Streptosporangium</taxon>
    </lineage>
</organism>
<feature type="region of interest" description="Disordered" evidence="1">
    <location>
        <begin position="1"/>
        <end position="21"/>
    </location>
</feature>
<reference evidence="2 3" key="1">
    <citation type="submission" date="2024-09" db="EMBL/GenBank/DDBJ databases">
        <authorList>
            <person name="Sun Q."/>
            <person name="Mori K."/>
        </authorList>
    </citation>
    <scope>NUCLEOTIDE SEQUENCE [LARGE SCALE GENOMIC DNA]</scope>
    <source>
        <strain evidence="2 3">JCM 3028</strain>
    </source>
</reference>
<dbReference type="RefSeq" id="WP_344747755.1">
    <property type="nucleotide sequence ID" value="NZ_BAAAWW010000136.1"/>
</dbReference>
<evidence type="ECO:0000313" key="3">
    <source>
        <dbReference type="Proteomes" id="UP001589610"/>
    </source>
</evidence>